<feature type="compositionally biased region" description="Pro residues" evidence="1">
    <location>
        <begin position="85"/>
        <end position="102"/>
    </location>
</feature>
<feature type="non-terminal residue" evidence="2">
    <location>
        <position position="102"/>
    </location>
</feature>
<evidence type="ECO:0000313" key="2">
    <source>
        <dbReference type="EMBL" id="NEB95105.1"/>
    </source>
</evidence>
<organism evidence="2 3">
    <name type="scientific">Streptomyces bauhiniae</name>
    <dbReference type="NCBI Taxonomy" id="2340725"/>
    <lineage>
        <taxon>Bacteria</taxon>
        <taxon>Bacillati</taxon>
        <taxon>Actinomycetota</taxon>
        <taxon>Actinomycetes</taxon>
        <taxon>Kitasatosporales</taxon>
        <taxon>Streptomycetaceae</taxon>
        <taxon>Streptomyces</taxon>
    </lineage>
</organism>
<protein>
    <submittedName>
        <fullName evidence="2">Uncharacterized protein</fullName>
    </submittedName>
</protein>
<proteinExistence type="predicted"/>
<sequence>MSTEARRAPFPPRPGHDPAPADAEPQVEDEPSVFAPRRPLERPRETRPPVPEARITTPPPPPPASARFPDAPPAPIPAETTTRPRPVPADPEPAVPVPPPPA</sequence>
<name>A0A7K3QZ41_9ACTN</name>
<reference evidence="2 3" key="1">
    <citation type="submission" date="2020-01" db="EMBL/GenBank/DDBJ databases">
        <title>Insect and environment-associated Actinomycetes.</title>
        <authorList>
            <person name="Currrie C."/>
            <person name="Chevrette M."/>
            <person name="Carlson C."/>
            <person name="Stubbendieck R."/>
            <person name="Wendt-Pienkowski E."/>
        </authorList>
    </citation>
    <scope>NUCLEOTIDE SEQUENCE [LARGE SCALE GENOMIC DNA]</scope>
    <source>
        <strain evidence="2 3">SID7754</strain>
    </source>
</reference>
<dbReference type="Proteomes" id="UP000470520">
    <property type="component" value="Unassembled WGS sequence"/>
</dbReference>
<feature type="region of interest" description="Disordered" evidence="1">
    <location>
        <begin position="1"/>
        <end position="102"/>
    </location>
</feature>
<feature type="compositionally biased region" description="Basic and acidic residues" evidence="1">
    <location>
        <begin position="38"/>
        <end position="47"/>
    </location>
</feature>
<accession>A0A7K3QZ41</accession>
<evidence type="ECO:0000256" key="1">
    <source>
        <dbReference type="SAM" id="MobiDB-lite"/>
    </source>
</evidence>
<evidence type="ECO:0000313" key="3">
    <source>
        <dbReference type="Proteomes" id="UP000470520"/>
    </source>
</evidence>
<comment type="caution">
    <text evidence="2">The sequence shown here is derived from an EMBL/GenBank/DDBJ whole genome shotgun (WGS) entry which is preliminary data.</text>
</comment>
<dbReference type="EMBL" id="JAAGMR010000295">
    <property type="protein sequence ID" value="NEB95105.1"/>
    <property type="molecule type" value="Genomic_DNA"/>
</dbReference>
<gene>
    <name evidence="2" type="ORF">G3I21_26080</name>
</gene>
<dbReference type="AlphaFoldDB" id="A0A7K3QZ41"/>
<feature type="compositionally biased region" description="Pro residues" evidence="1">
    <location>
        <begin position="57"/>
        <end position="76"/>
    </location>
</feature>